<reference evidence="3 4" key="1">
    <citation type="journal article" date="2017" name="Front. Microbiol.">
        <title>Genome Sequence of Desulfurella amilsii Strain TR1 and Comparative Genomics of Desulfurellaceae Family.</title>
        <authorList>
            <person name="Florentino A.P."/>
            <person name="Stams A.J."/>
            <person name="Sanchez-Andrea I."/>
        </authorList>
    </citation>
    <scope>NUCLEOTIDE SEQUENCE [LARGE SCALE GENOMIC DNA]</scope>
    <source>
        <strain evidence="3 4">TR1</strain>
    </source>
</reference>
<gene>
    <name evidence="3" type="ORF">DESAMIL20_161</name>
</gene>
<keyword evidence="4" id="KW-1185">Reference proteome</keyword>
<comment type="function">
    <text evidence="2">Catalyzes the condensation of isopentenyl diphosphate (IPP) with allylic pyrophosphates generating different type of terpenoids.</text>
</comment>
<name>A0A1X4XZX8_9BACT</name>
<dbReference type="AlphaFoldDB" id="A0A1X4XZX8"/>
<feature type="active site" evidence="2">
    <location>
        <position position="2"/>
    </location>
</feature>
<dbReference type="PANTHER" id="PTHR10291">
    <property type="entry name" value="DEHYDRODOLICHYL DIPHOSPHATE SYNTHASE FAMILY MEMBER"/>
    <property type="match status" value="1"/>
</dbReference>
<feature type="binding site" evidence="2">
    <location>
        <position position="53"/>
    </location>
    <ligand>
        <name>substrate</name>
    </ligand>
</feature>
<accession>A0A1X4XZX8</accession>
<dbReference type="GO" id="GO:0000287">
    <property type="term" value="F:magnesium ion binding"/>
    <property type="evidence" value="ECO:0007669"/>
    <property type="project" value="UniProtKB-UniRule"/>
</dbReference>
<feature type="binding site" evidence="2">
    <location>
        <position position="2"/>
    </location>
    <ligand>
        <name>Mg(2+)</name>
        <dbReference type="ChEBI" id="CHEBI:18420"/>
    </ligand>
</feature>
<dbReference type="Proteomes" id="UP000194141">
    <property type="component" value="Unassembled WGS sequence"/>
</dbReference>
<keyword evidence="2" id="KW-0479">Metal-binding</keyword>
<dbReference type="GO" id="GO:0016094">
    <property type="term" value="P:polyprenol biosynthetic process"/>
    <property type="evidence" value="ECO:0007669"/>
    <property type="project" value="TreeGrafter"/>
</dbReference>
<proteinExistence type="inferred from homology"/>
<dbReference type="PANTHER" id="PTHR10291:SF0">
    <property type="entry name" value="DEHYDRODOLICHYL DIPHOSPHATE SYNTHASE 2"/>
    <property type="match status" value="1"/>
</dbReference>
<feature type="binding site" evidence="2">
    <location>
        <begin position="176"/>
        <end position="178"/>
    </location>
    <ligand>
        <name>substrate</name>
    </ligand>
</feature>
<dbReference type="EMBL" id="MDSU01000001">
    <property type="protein sequence ID" value="OSS43053.1"/>
    <property type="molecule type" value="Genomic_DNA"/>
</dbReference>
<dbReference type="InterPro" id="IPR018520">
    <property type="entry name" value="UPP_synth-like_CS"/>
</dbReference>
<feature type="binding site" evidence="2">
    <location>
        <position position="19"/>
    </location>
    <ligand>
        <name>substrate</name>
    </ligand>
</feature>
<dbReference type="GO" id="GO:0045547">
    <property type="term" value="F:ditrans,polycis-polyprenyl diphosphate synthase [(2E,6E)-farnesyl diphosphate specific] activity"/>
    <property type="evidence" value="ECO:0007669"/>
    <property type="project" value="TreeGrafter"/>
</dbReference>
<dbReference type="Gene3D" id="3.40.1180.10">
    <property type="entry name" value="Decaprenyl diphosphate synthase-like"/>
    <property type="match status" value="1"/>
</dbReference>
<feature type="binding site" evidence="2">
    <location>
        <position position="170"/>
    </location>
    <ligand>
        <name>substrate</name>
    </ligand>
</feature>
<feature type="binding site" evidence="2">
    <location>
        <position position="15"/>
    </location>
    <ligand>
        <name>substrate</name>
    </ligand>
</feature>
<keyword evidence="1 2" id="KW-0808">Transferase</keyword>
<dbReference type="FunFam" id="3.40.1180.10:FF:000001">
    <property type="entry name" value="(2E,6E)-farnesyl-diphosphate-specific ditrans,polycis-undecaprenyl-diphosphate synthase"/>
    <property type="match status" value="1"/>
</dbReference>
<evidence type="ECO:0000313" key="4">
    <source>
        <dbReference type="Proteomes" id="UP000194141"/>
    </source>
</evidence>
<feature type="active site" description="Proton acceptor" evidence="2">
    <location>
        <position position="50"/>
    </location>
</feature>
<evidence type="ECO:0000313" key="3">
    <source>
        <dbReference type="EMBL" id="OSS43053.1"/>
    </source>
</evidence>
<dbReference type="InterPro" id="IPR001441">
    <property type="entry name" value="UPP_synth-like"/>
</dbReference>
<evidence type="ECO:0000256" key="1">
    <source>
        <dbReference type="ARBA" id="ARBA00022679"/>
    </source>
</evidence>
<feature type="binding site" evidence="2">
    <location>
        <position position="189"/>
    </location>
    <ligand>
        <name>Mg(2+)</name>
        <dbReference type="ChEBI" id="CHEBI:18420"/>
    </ligand>
</feature>
<feature type="binding site" evidence="2">
    <location>
        <position position="7"/>
    </location>
    <ligand>
        <name>substrate</name>
    </ligand>
</feature>
<dbReference type="Pfam" id="PF01255">
    <property type="entry name" value="Prenyltransf"/>
    <property type="match status" value="1"/>
</dbReference>
<feature type="binding site" evidence="2">
    <location>
        <begin position="3"/>
        <end position="6"/>
    </location>
    <ligand>
        <name>substrate</name>
    </ligand>
</feature>
<sequence length="224" mass="26397">MDGNGRWASLQGKKRIYGHFIGSSVIDKIAIKAKELKVEYLTLYAFSTENWKRPKSEVNFLMRLLGIQIRKKIDFMMKENIKFNCIGDITKLPQKQQETILNLQEKTQKNSDLTINFAINYGSYMEILRACKNICLDFNSKKIDCTNLNEKSFEQYLYTKDIPSVDLLIRTGGEKRISNFLLWQIAYAELIFLDKYWPEFNEEDFVYCIKEFGERKRRFGGIDD</sequence>
<dbReference type="NCBIfam" id="TIGR00055">
    <property type="entry name" value="uppS"/>
    <property type="match status" value="1"/>
</dbReference>
<dbReference type="STRING" id="1562698.DESAMIL20_161"/>
<evidence type="ECO:0000256" key="2">
    <source>
        <dbReference type="HAMAP-Rule" id="MF_01139"/>
    </source>
</evidence>
<dbReference type="EC" id="2.5.1.-" evidence="2"/>
<dbReference type="PROSITE" id="PS01066">
    <property type="entry name" value="UPP_SYNTHASE"/>
    <property type="match status" value="1"/>
</dbReference>
<dbReference type="InterPro" id="IPR036424">
    <property type="entry name" value="UPP_synth-like_sf"/>
</dbReference>
<dbReference type="CDD" id="cd00475">
    <property type="entry name" value="Cis_IPPS"/>
    <property type="match status" value="1"/>
</dbReference>
<comment type="cofactor">
    <cofactor evidence="2">
        <name>Mg(2+)</name>
        <dbReference type="ChEBI" id="CHEBI:18420"/>
    </cofactor>
    <text evidence="2">Binds 2 magnesium ions per subunit.</text>
</comment>
<organism evidence="3 4">
    <name type="scientific">Desulfurella amilsii</name>
    <dbReference type="NCBI Taxonomy" id="1562698"/>
    <lineage>
        <taxon>Bacteria</taxon>
        <taxon>Pseudomonadati</taxon>
        <taxon>Campylobacterota</taxon>
        <taxon>Desulfurellia</taxon>
        <taxon>Desulfurellales</taxon>
        <taxon>Desulfurellaceae</taxon>
        <taxon>Desulfurella</taxon>
    </lineage>
</organism>
<dbReference type="SUPFAM" id="SSF64005">
    <property type="entry name" value="Undecaprenyl diphosphate synthase"/>
    <property type="match status" value="1"/>
</dbReference>
<comment type="similarity">
    <text evidence="2">Belongs to the UPP synthase family.</text>
</comment>
<keyword evidence="2" id="KW-0460">Magnesium</keyword>
<comment type="subunit">
    <text evidence="2">Homodimer.</text>
</comment>
<feature type="binding site" evidence="2">
    <location>
        <position position="51"/>
    </location>
    <ligand>
        <name>substrate</name>
    </ligand>
</feature>
<feature type="binding site" evidence="2">
    <location>
        <begin position="47"/>
        <end position="49"/>
    </location>
    <ligand>
        <name>substrate</name>
    </ligand>
</feature>
<protein>
    <recommendedName>
        <fullName evidence="2">Isoprenyl transferase</fullName>
        <ecNumber evidence="2">2.5.1.-</ecNumber>
    </recommendedName>
</protein>
<comment type="caution">
    <text evidence="3">The sequence shown here is derived from an EMBL/GenBank/DDBJ whole genome shotgun (WGS) entry which is preliminary data.</text>
</comment>
<dbReference type="HAMAP" id="MF_01139">
    <property type="entry name" value="ISPT"/>
    <property type="match status" value="1"/>
</dbReference>